<dbReference type="Pfam" id="PF16363">
    <property type="entry name" value="GDP_Man_Dehyd"/>
    <property type="match status" value="1"/>
</dbReference>
<dbReference type="EC" id="4.2.1.46" evidence="4 7"/>
<comment type="caution">
    <text evidence="9">The sequence shown here is derived from an EMBL/GenBank/DDBJ whole genome shotgun (WGS) entry which is preliminary data.</text>
</comment>
<comment type="cofactor">
    <cofactor evidence="2 7">
        <name>NAD(+)</name>
        <dbReference type="ChEBI" id="CHEBI:57540"/>
    </cofactor>
</comment>
<dbReference type="InterPro" id="IPR036291">
    <property type="entry name" value="NAD(P)-bd_dom_sf"/>
</dbReference>
<evidence type="ECO:0000256" key="1">
    <source>
        <dbReference type="ARBA" id="ARBA00001539"/>
    </source>
</evidence>
<proteinExistence type="inferred from homology"/>
<evidence type="ECO:0000313" key="10">
    <source>
        <dbReference type="Proteomes" id="UP000177954"/>
    </source>
</evidence>
<dbReference type="NCBIfam" id="TIGR01181">
    <property type="entry name" value="dTDP_gluc_dehyt"/>
    <property type="match status" value="1"/>
</dbReference>
<organism evidence="9 10">
    <name type="scientific">Candidatus Ryanbacteria bacterium RIFCSPLOWO2_02_FULL_47_14</name>
    <dbReference type="NCBI Taxonomy" id="1802129"/>
    <lineage>
        <taxon>Bacteria</taxon>
        <taxon>Candidatus Ryaniibacteriota</taxon>
    </lineage>
</organism>
<dbReference type="AlphaFoldDB" id="A0A1G2GYA1"/>
<dbReference type="GO" id="GO:0008460">
    <property type="term" value="F:dTDP-glucose 4,6-dehydratase activity"/>
    <property type="evidence" value="ECO:0007669"/>
    <property type="project" value="UniProtKB-EC"/>
</dbReference>
<dbReference type="InterPro" id="IPR005888">
    <property type="entry name" value="dTDP_Gluc_deHydtase"/>
</dbReference>
<dbReference type="SUPFAM" id="SSF51735">
    <property type="entry name" value="NAD(P)-binding Rossmann-fold domains"/>
    <property type="match status" value="1"/>
</dbReference>
<dbReference type="CDD" id="cd05246">
    <property type="entry name" value="dTDP_GD_SDR_e"/>
    <property type="match status" value="1"/>
</dbReference>
<name>A0A1G2GYA1_9BACT</name>
<evidence type="ECO:0000313" key="9">
    <source>
        <dbReference type="EMBL" id="OGZ55205.1"/>
    </source>
</evidence>
<reference evidence="9 10" key="1">
    <citation type="journal article" date="2016" name="Nat. Commun.">
        <title>Thousands of microbial genomes shed light on interconnected biogeochemical processes in an aquifer system.</title>
        <authorList>
            <person name="Anantharaman K."/>
            <person name="Brown C.T."/>
            <person name="Hug L.A."/>
            <person name="Sharon I."/>
            <person name="Castelle C.J."/>
            <person name="Probst A.J."/>
            <person name="Thomas B.C."/>
            <person name="Singh A."/>
            <person name="Wilkins M.J."/>
            <person name="Karaoz U."/>
            <person name="Brodie E.L."/>
            <person name="Williams K.H."/>
            <person name="Hubbard S.S."/>
            <person name="Banfield J.F."/>
        </authorList>
    </citation>
    <scope>NUCLEOTIDE SEQUENCE [LARGE SCALE GENOMIC DNA]</scope>
</reference>
<gene>
    <name evidence="9" type="ORF">A3J04_04060</name>
</gene>
<accession>A0A1G2GYA1</accession>
<evidence type="ECO:0000256" key="7">
    <source>
        <dbReference type="RuleBase" id="RU004473"/>
    </source>
</evidence>
<dbReference type="Gene3D" id="3.40.50.720">
    <property type="entry name" value="NAD(P)-binding Rossmann-like Domain"/>
    <property type="match status" value="1"/>
</dbReference>
<sequence>MITKNRPYNILVTGGSGFIGSNFVRHVIQTQPQYQVVNLDLLTYAGNPQNLRDIERSPRYKFVHGDICNRPALDRLFKNNGFSTVVHFAAETHVDRSIINVSDFIRTNVEGTRTIIEAVRDFRTPRFIHISTDEIYGDVARGRSTERSPIRPSNPYSASKAAADVLVQSFIRTHKIPAIIVRGSNNYGPFQYPEKLIPLAITNLLASRKIPVHGAGTHVRSWLHVQDFCNAIELIMQRAPLFATYNVSGEEKTNLQILTMIAEHLGKNINEYKQHINDRPGADIRYAIASQKLKKELNWRPRYTLKSSMRNVINWYQTNKEWWQAIKRQKEFLGHYQKQSRGQWF</sequence>
<dbReference type="InterPro" id="IPR016040">
    <property type="entry name" value="NAD(P)-bd_dom"/>
</dbReference>
<keyword evidence="5" id="KW-0520">NAD</keyword>
<dbReference type="STRING" id="1802129.A3J04_04060"/>
<dbReference type="EMBL" id="MHNZ01000036">
    <property type="protein sequence ID" value="OGZ55205.1"/>
    <property type="molecule type" value="Genomic_DNA"/>
</dbReference>
<evidence type="ECO:0000256" key="5">
    <source>
        <dbReference type="ARBA" id="ARBA00023027"/>
    </source>
</evidence>
<evidence type="ECO:0000256" key="3">
    <source>
        <dbReference type="ARBA" id="ARBA00008178"/>
    </source>
</evidence>
<dbReference type="GO" id="GO:0009225">
    <property type="term" value="P:nucleotide-sugar metabolic process"/>
    <property type="evidence" value="ECO:0007669"/>
    <property type="project" value="InterPro"/>
</dbReference>
<evidence type="ECO:0000259" key="8">
    <source>
        <dbReference type="Pfam" id="PF16363"/>
    </source>
</evidence>
<evidence type="ECO:0000256" key="6">
    <source>
        <dbReference type="ARBA" id="ARBA00023239"/>
    </source>
</evidence>
<evidence type="ECO:0000256" key="2">
    <source>
        <dbReference type="ARBA" id="ARBA00001911"/>
    </source>
</evidence>
<feature type="domain" description="NAD(P)-binding" evidence="8">
    <location>
        <begin position="11"/>
        <end position="310"/>
    </location>
</feature>
<dbReference type="Proteomes" id="UP000177954">
    <property type="component" value="Unassembled WGS sequence"/>
</dbReference>
<comment type="similarity">
    <text evidence="3 7">Belongs to the NAD(P)-dependent epimerase/dehydratase family. dTDP-glucose dehydratase subfamily.</text>
</comment>
<evidence type="ECO:0000256" key="4">
    <source>
        <dbReference type="ARBA" id="ARBA00011990"/>
    </source>
</evidence>
<dbReference type="FunFam" id="3.40.50.720:FF:000304">
    <property type="entry name" value="UDP-glucose 4,6-dehydratase"/>
    <property type="match status" value="1"/>
</dbReference>
<comment type="catalytic activity">
    <reaction evidence="1 7">
        <text>dTDP-alpha-D-glucose = dTDP-4-dehydro-6-deoxy-alpha-D-glucose + H2O</text>
        <dbReference type="Rhea" id="RHEA:17221"/>
        <dbReference type="ChEBI" id="CHEBI:15377"/>
        <dbReference type="ChEBI" id="CHEBI:57477"/>
        <dbReference type="ChEBI" id="CHEBI:57649"/>
        <dbReference type="EC" id="4.2.1.46"/>
    </reaction>
</comment>
<dbReference type="Gene3D" id="3.90.25.10">
    <property type="entry name" value="UDP-galactose 4-epimerase, domain 1"/>
    <property type="match status" value="1"/>
</dbReference>
<dbReference type="PANTHER" id="PTHR43000">
    <property type="entry name" value="DTDP-D-GLUCOSE 4,6-DEHYDRATASE-RELATED"/>
    <property type="match status" value="1"/>
</dbReference>
<protein>
    <recommendedName>
        <fullName evidence="4 7">dTDP-glucose 4,6-dehydratase</fullName>
        <ecNumber evidence="4 7">4.2.1.46</ecNumber>
    </recommendedName>
</protein>
<keyword evidence="6 7" id="KW-0456">Lyase</keyword>